<evidence type="ECO:0000256" key="7">
    <source>
        <dbReference type="SAM" id="MobiDB-lite"/>
    </source>
</evidence>
<feature type="domain" description="Helicase ATP-binding" evidence="8">
    <location>
        <begin position="31"/>
        <end position="207"/>
    </location>
</feature>
<dbReference type="Pfam" id="PF03880">
    <property type="entry name" value="DbpA"/>
    <property type="match status" value="1"/>
</dbReference>
<comment type="similarity">
    <text evidence="5 6">Belongs to the DEAD box helicase family.</text>
</comment>
<dbReference type="GO" id="GO:0003724">
    <property type="term" value="F:RNA helicase activity"/>
    <property type="evidence" value="ECO:0007669"/>
    <property type="project" value="UniProtKB-EC"/>
</dbReference>
<dbReference type="InterPro" id="IPR005580">
    <property type="entry name" value="DbpA/CsdA_RNA-bd_dom"/>
</dbReference>
<dbReference type="PANTHER" id="PTHR47959">
    <property type="entry name" value="ATP-DEPENDENT RNA HELICASE RHLE-RELATED"/>
    <property type="match status" value="1"/>
</dbReference>
<name>A0A7W6G093_9HYPH</name>
<keyword evidence="1 6" id="KW-0547">Nucleotide-binding</keyword>
<evidence type="ECO:0000259" key="8">
    <source>
        <dbReference type="PROSITE" id="PS51192"/>
    </source>
</evidence>
<feature type="region of interest" description="Disordered" evidence="7">
    <location>
        <begin position="541"/>
        <end position="615"/>
    </location>
</feature>
<evidence type="ECO:0000256" key="4">
    <source>
        <dbReference type="ARBA" id="ARBA00022840"/>
    </source>
</evidence>
<dbReference type="Pfam" id="PF00270">
    <property type="entry name" value="DEAD"/>
    <property type="match status" value="1"/>
</dbReference>
<dbReference type="Gene3D" id="3.30.70.330">
    <property type="match status" value="1"/>
</dbReference>
<dbReference type="InterPro" id="IPR044742">
    <property type="entry name" value="DEAD/DEAH_RhlB"/>
</dbReference>
<dbReference type="PANTHER" id="PTHR47959:SF1">
    <property type="entry name" value="ATP-DEPENDENT RNA HELICASE DBPA"/>
    <property type="match status" value="1"/>
</dbReference>
<evidence type="ECO:0000313" key="11">
    <source>
        <dbReference type="Proteomes" id="UP000565286"/>
    </source>
</evidence>
<proteinExistence type="inferred from homology"/>
<evidence type="ECO:0000256" key="2">
    <source>
        <dbReference type="ARBA" id="ARBA00022801"/>
    </source>
</evidence>
<dbReference type="InterPro" id="IPR027417">
    <property type="entry name" value="P-loop_NTPase"/>
</dbReference>
<dbReference type="GO" id="GO:0016787">
    <property type="term" value="F:hydrolase activity"/>
    <property type="evidence" value="ECO:0007669"/>
    <property type="project" value="UniProtKB-KW"/>
</dbReference>
<keyword evidence="2 6" id="KW-0378">Hydrolase</keyword>
<dbReference type="EMBL" id="JACIDV010000001">
    <property type="protein sequence ID" value="MBB3944164.1"/>
    <property type="molecule type" value="Genomic_DNA"/>
</dbReference>
<evidence type="ECO:0000256" key="5">
    <source>
        <dbReference type="ARBA" id="ARBA00038437"/>
    </source>
</evidence>
<dbReference type="InterPro" id="IPR050079">
    <property type="entry name" value="DEAD_box_RNA_helicase"/>
</dbReference>
<gene>
    <name evidence="10" type="ORF">GGQ73_000087</name>
</gene>
<dbReference type="InterPro" id="IPR001650">
    <property type="entry name" value="Helicase_C-like"/>
</dbReference>
<protein>
    <submittedName>
        <fullName evidence="10">ATP-dependent RNA helicase DeaD</fullName>
        <ecNumber evidence="10">3.6.4.13</ecNumber>
    </submittedName>
</protein>
<dbReference type="PROSITE" id="PS51194">
    <property type="entry name" value="HELICASE_CTER"/>
    <property type="match status" value="1"/>
</dbReference>
<dbReference type="InterPro" id="IPR011545">
    <property type="entry name" value="DEAD/DEAH_box_helicase_dom"/>
</dbReference>
<dbReference type="SUPFAM" id="SSF52540">
    <property type="entry name" value="P-loop containing nucleoside triphosphate hydrolases"/>
    <property type="match status" value="1"/>
</dbReference>
<keyword evidence="4 6" id="KW-0067">ATP-binding</keyword>
<feature type="region of interest" description="Disordered" evidence="7">
    <location>
        <begin position="439"/>
        <end position="465"/>
    </location>
</feature>
<dbReference type="Pfam" id="PF00271">
    <property type="entry name" value="Helicase_C"/>
    <property type="match status" value="1"/>
</dbReference>
<keyword evidence="3 6" id="KW-0347">Helicase</keyword>
<dbReference type="Gene3D" id="3.40.50.300">
    <property type="entry name" value="P-loop containing nucleotide triphosphate hydrolases"/>
    <property type="match status" value="2"/>
</dbReference>
<dbReference type="SMART" id="SM00487">
    <property type="entry name" value="DEXDc"/>
    <property type="match status" value="1"/>
</dbReference>
<dbReference type="SMART" id="SM00490">
    <property type="entry name" value="HELICc"/>
    <property type="match status" value="1"/>
</dbReference>
<dbReference type="EC" id="3.6.4.13" evidence="10"/>
<evidence type="ECO:0000256" key="3">
    <source>
        <dbReference type="ARBA" id="ARBA00022806"/>
    </source>
</evidence>
<feature type="compositionally biased region" description="Basic and acidic residues" evidence="7">
    <location>
        <begin position="441"/>
        <end position="465"/>
    </location>
</feature>
<sequence length="615" mass="67741">MTETQGIAPAIAQALEKRGYKDLTPVQKAMLAPELDGQDALVSAQTGSGKTVAFGMAIAPTLLQKNGRFGQAGAPLGIAIAPTRELAMQVMRELEWLYEFTGVSIASCVGGMDIRAERRALERGAHIIVGTPGRLCDHIKRKALDLSSIRAVVLDEADEMLDLGFREDLEFILEESPSDRRTLMFSATVSRSIAKLAESYQKNAVRVATTSEQKQHVDIEYRAMVVSPSDRENAIINALRFYEARNAIVFCSTRAAVNHLTARLNNRGFSVVALSGELSQNERTHALQAMRDGRARVCVATDVAARGIDLPGLELVIHADLPTNSDTLLHRSGRTGRAGQKGISAIIVPMSQRRKAERLLEGAKVSPAWVRPPSAEEITQRDGERLLADASLTENVGDDERDFVTKLLEQHGAEKVAAAFVRLYHAGRSAPEDIAEVSLDGSRKPRRDGFETVENNEPRRDRSDFSDSGWFTLSVGRKQNAEPRWLIPMLCRFGKLTRQDIGAIRMQQTETYVELAADAVDRFTSALGKDMMLEKGIRVKAMDGKPDMTGGAREDTRPSKPQRKFAEKSSAGGERRTDDKPWKKKAAPAGDRPAQFDGKKDKPFEKRAPKKKDRS</sequence>
<keyword evidence="11" id="KW-1185">Reference proteome</keyword>
<evidence type="ECO:0000256" key="1">
    <source>
        <dbReference type="ARBA" id="ARBA00022741"/>
    </source>
</evidence>
<dbReference type="GO" id="GO:0003676">
    <property type="term" value="F:nucleic acid binding"/>
    <property type="evidence" value="ECO:0007669"/>
    <property type="project" value="InterPro"/>
</dbReference>
<dbReference type="RefSeq" id="WP_183893086.1">
    <property type="nucleotide sequence ID" value="NZ_JACIDV010000001.1"/>
</dbReference>
<dbReference type="AlphaFoldDB" id="A0A7W6G093"/>
<dbReference type="PROSITE" id="PS51192">
    <property type="entry name" value="HELICASE_ATP_BIND_1"/>
    <property type="match status" value="1"/>
</dbReference>
<feature type="domain" description="Helicase C-terminal" evidence="9">
    <location>
        <begin position="234"/>
        <end position="379"/>
    </location>
</feature>
<evidence type="ECO:0000256" key="6">
    <source>
        <dbReference type="RuleBase" id="RU000492"/>
    </source>
</evidence>
<dbReference type="Proteomes" id="UP000565286">
    <property type="component" value="Unassembled WGS sequence"/>
</dbReference>
<feature type="compositionally biased region" description="Basic and acidic residues" evidence="7">
    <location>
        <begin position="541"/>
        <end position="558"/>
    </location>
</feature>
<feature type="compositionally biased region" description="Basic and acidic residues" evidence="7">
    <location>
        <begin position="597"/>
        <end position="607"/>
    </location>
</feature>
<dbReference type="InterPro" id="IPR000629">
    <property type="entry name" value="RNA-helicase_DEAD-box_CS"/>
</dbReference>
<accession>A0A7W6G093</accession>
<dbReference type="GO" id="GO:0005524">
    <property type="term" value="F:ATP binding"/>
    <property type="evidence" value="ECO:0007669"/>
    <property type="project" value="UniProtKB-KW"/>
</dbReference>
<dbReference type="PROSITE" id="PS00039">
    <property type="entry name" value="DEAD_ATP_HELICASE"/>
    <property type="match status" value="1"/>
</dbReference>
<dbReference type="GO" id="GO:0005829">
    <property type="term" value="C:cytosol"/>
    <property type="evidence" value="ECO:0007669"/>
    <property type="project" value="TreeGrafter"/>
</dbReference>
<dbReference type="CDD" id="cd12252">
    <property type="entry name" value="RRM_DbpA"/>
    <property type="match status" value="1"/>
</dbReference>
<organism evidence="10 11">
    <name type="scientific">Rhizobium skierniewicense</name>
    <dbReference type="NCBI Taxonomy" id="984260"/>
    <lineage>
        <taxon>Bacteria</taxon>
        <taxon>Pseudomonadati</taxon>
        <taxon>Pseudomonadota</taxon>
        <taxon>Alphaproteobacteria</taxon>
        <taxon>Hyphomicrobiales</taxon>
        <taxon>Rhizobiaceae</taxon>
        <taxon>Rhizobium/Agrobacterium group</taxon>
        <taxon>Rhizobium</taxon>
    </lineage>
</organism>
<evidence type="ECO:0000313" key="10">
    <source>
        <dbReference type="EMBL" id="MBB3944164.1"/>
    </source>
</evidence>
<dbReference type="InterPro" id="IPR014001">
    <property type="entry name" value="Helicase_ATP-bd"/>
</dbReference>
<reference evidence="10 11" key="1">
    <citation type="submission" date="2020-08" db="EMBL/GenBank/DDBJ databases">
        <title>Genomic Encyclopedia of Type Strains, Phase IV (KMG-IV): sequencing the most valuable type-strain genomes for metagenomic binning, comparative biology and taxonomic classification.</title>
        <authorList>
            <person name="Goeker M."/>
        </authorList>
    </citation>
    <scope>NUCLEOTIDE SEQUENCE [LARGE SCALE GENOMIC DNA]</scope>
    <source>
        <strain evidence="10 11">DSM 26438</strain>
    </source>
</reference>
<dbReference type="CDD" id="cd18787">
    <property type="entry name" value="SF2_C_DEAD"/>
    <property type="match status" value="1"/>
</dbReference>
<comment type="caution">
    <text evidence="10">The sequence shown here is derived from an EMBL/GenBank/DDBJ whole genome shotgun (WGS) entry which is preliminary data.</text>
</comment>
<evidence type="ECO:0000259" key="9">
    <source>
        <dbReference type="PROSITE" id="PS51194"/>
    </source>
</evidence>
<dbReference type="CDD" id="cd00268">
    <property type="entry name" value="DEADc"/>
    <property type="match status" value="1"/>
</dbReference>
<dbReference type="InterPro" id="IPR012677">
    <property type="entry name" value="Nucleotide-bd_a/b_plait_sf"/>
</dbReference>